<organism evidence="2 3">
    <name type="scientific">Candidatus Scalindua arabica</name>
    <dbReference type="NCBI Taxonomy" id="1127984"/>
    <lineage>
        <taxon>Bacteria</taxon>
        <taxon>Pseudomonadati</taxon>
        <taxon>Planctomycetota</taxon>
        <taxon>Candidatus Brocadiia</taxon>
        <taxon>Candidatus Brocadiales</taxon>
        <taxon>Candidatus Scalinduaceae</taxon>
        <taxon>Candidatus Scalindua</taxon>
    </lineage>
</organism>
<evidence type="ECO:0000256" key="1">
    <source>
        <dbReference type="ARBA" id="ARBA00022649"/>
    </source>
</evidence>
<dbReference type="EMBL" id="JAANXD010000044">
    <property type="protein sequence ID" value="MBS1258037.1"/>
    <property type="molecule type" value="Genomic_DNA"/>
</dbReference>
<dbReference type="PANTHER" id="PTHR38813">
    <property type="match status" value="1"/>
</dbReference>
<sequence length="97" mass="11637">MKYEVVFAPEAVRDFKRLKARDRSIIRDDIEKHLRYKPEKTSKSRIKRLRGISRPQFRLRVNEFRIFYDVTQSSVEILAIIPKSKASEWLGKEGEKR</sequence>
<dbReference type="Pfam" id="PF05016">
    <property type="entry name" value="ParE_toxin"/>
    <property type="match status" value="1"/>
</dbReference>
<evidence type="ECO:0000313" key="3">
    <source>
        <dbReference type="Proteomes" id="UP000722750"/>
    </source>
</evidence>
<proteinExistence type="predicted"/>
<dbReference type="InterPro" id="IPR052747">
    <property type="entry name" value="TA_system_RelE_toxin"/>
</dbReference>
<dbReference type="Proteomes" id="UP000722750">
    <property type="component" value="Unassembled WGS sequence"/>
</dbReference>
<evidence type="ECO:0000313" key="2">
    <source>
        <dbReference type="EMBL" id="MBS1258037.1"/>
    </source>
</evidence>
<reference evidence="2" key="1">
    <citation type="journal article" date="2021" name="ISME J.">
        <title>Fine-scale metabolic discontinuity in a stratified prokaryote microbiome of a Red Sea deep halocline.</title>
        <authorList>
            <person name="Michoud G."/>
            <person name="Ngugi D.K."/>
            <person name="Barozzi A."/>
            <person name="Merlino G."/>
            <person name="Calleja M.L."/>
            <person name="Delgado-Huertas A."/>
            <person name="Moran X.A.G."/>
            <person name="Daffonchio D."/>
        </authorList>
    </citation>
    <scope>NUCLEOTIDE SEQUENCE</scope>
    <source>
        <strain evidence="2">SuakinDeep_MAG55_1</strain>
    </source>
</reference>
<dbReference type="AlphaFoldDB" id="A0A941W2N2"/>
<comment type="caution">
    <text evidence="2">The sequence shown here is derived from an EMBL/GenBank/DDBJ whole genome shotgun (WGS) entry which is preliminary data.</text>
</comment>
<keyword evidence="1" id="KW-1277">Toxin-antitoxin system</keyword>
<accession>A0A941W2N2</accession>
<evidence type="ECO:0008006" key="4">
    <source>
        <dbReference type="Google" id="ProtNLM"/>
    </source>
</evidence>
<dbReference type="InterPro" id="IPR007712">
    <property type="entry name" value="RelE/ParE_toxin"/>
</dbReference>
<name>A0A941W2N2_9BACT</name>
<protein>
    <recommendedName>
        <fullName evidence="4">Type II toxin-antitoxin system RelE/ParE family toxin</fullName>
    </recommendedName>
</protein>
<dbReference type="InterPro" id="IPR035093">
    <property type="entry name" value="RelE/ParE_toxin_dom_sf"/>
</dbReference>
<dbReference type="SUPFAM" id="SSF143011">
    <property type="entry name" value="RelE-like"/>
    <property type="match status" value="1"/>
</dbReference>
<dbReference type="Gene3D" id="3.30.2310.20">
    <property type="entry name" value="RelE-like"/>
    <property type="match status" value="1"/>
</dbReference>
<gene>
    <name evidence="2" type="ORF">MAG551_01090</name>
</gene>
<dbReference type="PANTHER" id="PTHR38813:SF1">
    <property type="entry name" value="TOXIN RELE1-RELATED"/>
    <property type="match status" value="1"/>
</dbReference>